<name>A0ABV1JV09_9PSEU</name>
<keyword evidence="3" id="KW-1185">Reference proteome</keyword>
<gene>
    <name evidence="2" type="ORF">WHI96_13125</name>
</gene>
<organism evidence="2 3">
    <name type="scientific">Pseudonocardia tropica</name>
    <dbReference type="NCBI Taxonomy" id="681289"/>
    <lineage>
        <taxon>Bacteria</taxon>
        <taxon>Bacillati</taxon>
        <taxon>Actinomycetota</taxon>
        <taxon>Actinomycetes</taxon>
        <taxon>Pseudonocardiales</taxon>
        <taxon>Pseudonocardiaceae</taxon>
        <taxon>Pseudonocardia</taxon>
    </lineage>
</organism>
<sequence length="44" mass="4888">MAKHPRKRPANQSRIEDGSSRRLAIILTLTLTAFAVIVLLAVCR</sequence>
<feature type="transmembrane region" description="Helical" evidence="1">
    <location>
        <begin position="21"/>
        <end position="42"/>
    </location>
</feature>
<dbReference type="RefSeq" id="WP_345648641.1">
    <property type="nucleotide sequence ID" value="NZ_BAABLY010000059.1"/>
</dbReference>
<evidence type="ECO:0000256" key="1">
    <source>
        <dbReference type="SAM" id="Phobius"/>
    </source>
</evidence>
<evidence type="ECO:0000313" key="2">
    <source>
        <dbReference type="EMBL" id="MEQ3539765.1"/>
    </source>
</evidence>
<keyword evidence="1" id="KW-0472">Membrane</keyword>
<keyword evidence="1" id="KW-1133">Transmembrane helix</keyword>
<keyword evidence="1" id="KW-0812">Transmembrane</keyword>
<evidence type="ECO:0000313" key="3">
    <source>
        <dbReference type="Proteomes" id="UP001464923"/>
    </source>
</evidence>
<comment type="caution">
    <text evidence="2">The sequence shown here is derived from an EMBL/GenBank/DDBJ whole genome shotgun (WGS) entry which is preliminary data.</text>
</comment>
<reference evidence="2 3" key="1">
    <citation type="submission" date="2024-03" db="EMBL/GenBank/DDBJ databases">
        <title>Draft genome sequence of Pseudonocardia tropica JCM 19149.</title>
        <authorList>
            <person name="Butdee W."/>
            <person name="Duangmal K."/>
        </authorList>
    </citation>
    <scope>NUCLEOTIDE SEQUENCE [LARGE SCALE GENOMIC DNA]</scope>
    <source>
        <strain evidence="2 3">JCM 19149</strain>
    </source>
</reference>
<proteinExistence type="predicted"/>
<accession>A0ABV1JV09</accession>
<dbReference type="EMBL" id="JBEDNP010000006">
    <property type="protein sequence ID" value="MEQ3539765.1"/>
    <property type="molecule type" value="Genomic_DNA"/>
</dbReference>
<dbReference type="Proteomes" id="UP001464923">
    <property type="component" value="Unassembled WGS sequence"/>
</dbReference>
<protein>
    <submittedName>
        <fullName evidence="2">Uncharacterized protein</fullName>
    </submittedName>
</protein>